<gene>
    <name evidence="2" type="primary">LOC142180097</name>
</gene>
<reference evidence="2" key="2">
    <citation type="submission" date="2025-08" db="UniProtKB">
        <authorList>
            <consortium name="RefSeq"/>
        </authorList>
    </citation>
    <scope>IDENTIFICATION</scope>
    <source>
        <tissue evidence="2">Leaf</tissue>
    </source>
</reference>
<accession>A0AC58UCA5</accession>
<reference evidence="1" key="1">
    <citation type="journal article" date="2014" name="Nat. Commun.">
        <title>The tobacco genome sequence and its comparison with those of tomato and potato.</title>
        <authorList>
            <person name="Sierro N."/>
            <person name="Battey J.N."/>
            <person name="Ouadi S."/>
            <person name="Bakaher N."/>
            <person name="Bovet L."/>
            <person name="Willig A."/>
            <person name="Goepfert S."/>
            <person name="Peitsch M.C."/>
            <person name="Ivanov N.V."/>
        </authorList>
    </citation>
    <scope>NUCLEOTIDE SEQUENCE [LARGE SCALE GENOMIC DNA]</scope>
</reference>
<dbReference type="RefSeq" id="XP_075107123.1">
    <property type="nucleotide sequence ID" value="XM_075251022.1"/>
</dbReference>
<protein>
    <submittedName>
        <fullName evidence="2">Uncharacterized protein LOC142180097</fullName>
    </submittedName>
</protein>
<keyword evidence="1" id="KW-1185">Reference proteome</keyword>
<evidence type="ECO:0000313" key="2">
    <source>
        <dbReference type="RefSeq" id="XP_075107123.1"/>
    </source>
</evidence>
<organism evidence="1 2">
    <name type="scientific">Nicotiana tabacum</name>
    <name type="common">Common tobacco</name>
    <dbReference type="NCBI Taxonomy" id="4097"/>
    <lineage>
        <taxon>Eukaryota</taxon>
        <taxon>Viridiplantae</taxon>
        <taxon>Streptophyta</taxon>
        <taxon>Embryophyta</taxon>
        <taxon>Tracheophyta</taxon>
        <taxon>Spermatophyta</taxon>
        <taxon>Magnoliopsida</taxon>
        <taxon>eudicotyledons</taxon>
        <taxon>Gunneridae</taxon>
        <taxon>Pentapetalae</taxon>
        <taxon>asterids</taxon>
        <taxon>lamiids</taxon>
        <taxon>Solanales</taxon>
        <taxon>Solanaceae</taxon>
        <taxon>Nicotianoideae</taxon>
        <taxon>Nicotianeae</taxon>
        <taxon>Nicotiana</taxon>
    </lineage>
</organism>
<name>A0AC58UCA5_TOBAC</name>
<dbReference type="Proteomes" id="UP000790787">
    <property type="component" value="Chromosome 4"/>
</dbReference>
<sequence>MCDASDVVVGAVLEQRKDKMFMHIYYASRTLNDAQVNYATTEKEFFAVVFAFDKFRSYLVGKFDLEIKDRKGTENQVTDHLSQLERPLVETVEIREEFPHELMFSIATIAERPPWYVDVANLLASAWLPHDLSRDQRRKLQDGVIRSCVPEGEMASILSHCHEGAAGGHYGGNRTAAKVKEAGFYWPTLYKDAQVYVAACDKCQGSDNGSHFVSKQFATLLSKYGVTHKTGTLYHAQTCGQVEVANLELKRILEKMVNASRKDWFVKLDEALWAYRFAFKTTIWTSPLKLVYGKLCHLHVEIEHKAYWEIKMLNHLLSLAAKRSRRGLQSYGRRVAIPQVSSGEMDPSKSTPSRGRQAPPPTPVEEEEERIDPDADVVPSYKYGIRVVPAHARMWYRTFVLAVSPDPEVSIDDGKLARKYSWIYNNIRYLGFESLFHPGEPVKMNMVNEFYAIWQPEASLDAVYEVEVQLNIPLVDVLREIPKYAKYIKDIVAHKRKLTEFETVALTEECTSRPSVEHQRRLNPIMKEVVRKEVIKWLDAGIVFPISDSKWVSPVQCVPKKGGITVVVNENNDLIPTRTVTGWRICIDYRKLNNATRKDHFPLPFIDQMLDRLAGQEYYCFLDGYSGYNQIAIAPENQEKTTFTCPYGTYAFKRMPFGLCNAPATFQRCMMAIFTDMVERYVEVFMDDFFVFGCSFDSCLMNLDKVLARCEETNLVLNWEKCHFMVREGIVLGHKVSKDGLQVDKAKVETIEKLPPPTSIKGIRSFLGHAGFYRRFIKDFSKISSPLCRLLEKDVTFKFDNACLKAFEELKGRLVTAPIIIGPDWEQPFELMCDASDIAIGAVLGQRRDKIFHSIYYASKTMNPAQMNYTVTEKELLAVVWPFDKFRSYLVGTKVIVYTDHSGIRYLFEKKDAKPRLIRWVLLLQEFDLEIRDRKGTENQVADHLSRLESRNHVAEGGSIKETFPDEQILAITSGEAPWYADYVNFIASGVTPLEWTADNRRRFLHDVRFYVWDEPFLYRQCADQLVRRCVPEEETSGQVEVSNREVKQILEKTVSMNRKDWARKLDDALWAYRTAYKTPIGTSPYRLVYGKACHLPVELEHKAYWAIKKLNMEIDLAGEKRLLQLNELDEFRLHAYENAKLYKEKTKRWHDKHIQHREFEPGQQILLFNSRLKLFPGKLKSRWSGPFEVVSVKPHGAIELCDKGSNTTFLPLPKFQMQYPDSKSGSGDFANFSLFLACLPKPTELRLLDDDEDPSLPADPYISGKPGDAAKEEKKKKRKDELEEDDIFFSHGSTPTGEQTMTEKRGHDADPFQAWEPEGNMEVVTSQEVVLVPKEVTGVINIIEMPSYAESMLEEAQADKEKSSEGV</sequence>
<evidence type="ECO:0000313" key="1">
    <source>
        <dbReference type="Proteomes" id="UP000790787"/>
    </source>
</evidence>
<proteinExistence type="predicted"/>